<feature type="compositionally biased region" description="Polar residues" evidence="4">
    <location>
        <begin position="459"/>
        <end position="474"/>
    </location>
</feature>
<keyword evidence="1 3" id="KW-0853">WD repeat</keyword>
<evidence type="ECO:0000313" key="5">
    <source>
        <dbReference type="EMBL" id="RVX71530.1"/>
    </source>
</evidence>
<feature type="repeat" description="WD" evidence="3">
    <location>
        <begin position="189"/>
        <end position="231"/>
    </location>
</feature>
<dbReference type="SUPFAM" id="SSF50978">
    <property type="entry name" value="WD40 repeat-like"/>
    <property type="match status" value="1"/>
</dbReference>
<organism evidence="5 6">
    <name type="scientific">Exophiala mesophila</name>
    <name type="common">Black yeast-like fungus</name>
    <dbReference type="NCBI Taxonomy" id="212818"/>
    <lineage>
        <taxon>Eukaryota</taxon>
        <taxon>Fungi</taxon>
        <taxon>Dikarya</taxon>
        <taxon>Ascomycota</taxon>
        <taxon>Pezizomycotina</taxon>
        <taxon>Eurotiomycetes</taxon>
        <taxon>Chaetothyriomycetidae</taxon>
        <taxon>Chaetothyriales</taxon>
        <taxon>Herpotrichiellaceae</taxon>
        <taxon>Exophiala</taxon>
    </lineage>
</organism>
<accession>A0A438N718</accession>
<dbReference type="GO" id="GO:0035861">
    <property type="term" value="C:site of double-strand break"/>
    <property type="evidence" value="ECO:0007669"/>
    <property type="project" value="TreeGrafter"/>
</dbReference>
<gene>
    <name evidence="5" type="ORF">B0A52_05102</name>
</gene>
<dbReference type="OrthoDB" id="10264376at2759"/>
<dbReference type="InterPro" id="IPR019775">
    <property type="entry name" value="WD40_repeat_CS"/>
</dbReference>
<dbReference type="GO" id="GO:0005634">
    <property type="term" value="C:nucleus"/>
    <property type="evidence" value="ECO:0007669"/>
    <property type="project" value="TreeGrafter"/>
</dbReference>
<dbReference type="VEuPathDB" id="FungiDB:PV10_05960"/>
<feature type="compositionally biased region" description="Polar residues" evidence="4">
    <location>
        <begin position="441"/>
        <end position="450"/>
    </location>
</feature>
<feature type="compositionally biased region" description="Acidic residues" evidence="4">
    <location>
        <begin position="54"/>
        <end position="69"/>
    </location>
</feature>
<proteinExistence type="predicted"/>
<dbReference type="PROSITE" id="PS50082">
    <property type="entry name" value="WD_REPEATS_2"/>
    <property type="match status" value="3"/>
</dbReference>
<evidence type="ECO:0000256" key="4">
    <source>
        <dbReference type="SAM" id="MobiDB-lite"/>
    </source>
</evidence>
<dbReference type="PROSITE" id="PS00678">
    <property type="entry name" value="WD_REPEATS_1"/>
    <property type="match status" value="1"/>
</dbReference>
<dbReference type="InterPro" id="IPR001680">
    <property type="entry name" value="WD40_rpt"/>
</dbReference>
<dbReference type="PANTHER" id="PTHR16017:SF0">
    <property type="entry name" value="WD REPEAT-CONTAINING PROTEIN 70"/>
    <property type="match status" value="1"/>
</dbReference>
<dbReference type="EMBL" id="NAJM01000017">
    <property type="protein sequence ID" value="RVX71530.1"/>
    <property type="molecule type" value="Genomic_DNA"/>
</dbReference>
<protein>
    <submittedName>
        <fullName evidence="5">Uncharacterized protein</fullName>
    </submittedName>
</protein>
<dbReference type="InterPro" id="IPR036322">
    <property type="entry name" value="WD40_repeat_dom_sf"/>
</dbReference>
<dbReference type="SMART" id="SM00320">
    <property type="entry name" value="WD40"/>
    <property type="match status" value="4"/>
</dbReference>
<feature type="region of interest" description="Disordered" evidence="4">
    <location>
        <begin position="540"/>
        <end position="571"/>
    </location>
</feature>
<dbReference type="PANTHER" id="PTHR16017">
    <property type="entry name" value="GASTRULATION DEFECTIVE PROTEIN 1-RELATED"/>
    <property type="match status" value="1"/>
</dbReference>
<dbReference type="PROSITE" id="PS50294">
    <property type="entry name" value="WD_REPEATS_REGION"/>
    <property type="match status" value="1"/>
</dbReference>
<feature type="repeat" description="WD" evidence="3">
    <location>
        <begin position="78"/>
        <end position="119"/>
    </location>
</feature>
<name>A0A438N718_EXOME</name>
<dbReference type="AlphaFoldDB" id="A0A438N718"/>
<evidence type="ECO:0000313" key="6">
    <source>
        <dbReference type="Proteomes" id="UP000288859"/>
    </source>
</evidence>
<reference evidence="5 6" key="1">
    <citation type="submission" date="2017-03" db="EMBL/GenBank/DDBJ databases">
        <title>Genomes of endolithic fungi from Antarctica.</title>
        <authorList>
            <person name="Coleine C."/>
            <person name="Masonjones S."/>
            <person name="Stajich J.E."/>
        </authorList>
    </citation>
    <scope>NUCLEOTIDE SEQUENCE [LARGE SCALE GENOMIC DNA]</scope>
    <source>
        <strain evidence="5 6">CCFEE 6314</strain>
    </source>
</reference>
<feature type="repeat" description="WD" evidence="3">
    <location>
        <begin position="302"/>
        <end position="326"/>
    </location>
</feature>
<comment type="caution">
    <text evidence="5">The sequence shown here is derived from an EMBL/GenBank/DDBJ whole genome shotgun (WGS) entry which is preliminary data.</text>
</comment>
<dbReference type="Proteomes" id="UP000288859">
    <property type="component" value="Unassembled WGS sequence"/>
</dbReference>
<evidence type="ECO:0000256" key="1">
    <source>
        <dbReference type="ARBA" id="ARBA00022574"/>
    </source>
</evidence>
<sequence length="571" mass="62030">MDEDTLRDYLPVSFGGGSNDFDPAAQMETARRIVPGAGQSKQAKSATSKSGSDSDGDSDDDSDDDDEDEYPISHEVVFKTHDRPVTTITADPAGSRMITGSMDCTIKIHDFATMTPTTIRAFKSVDPSATKPATNSETHPVHLAKFNPNSPSQVLVISATPQARILSRDGETQVEFAKGDMYLRDMNMTKGHISEITSGTWHPTNRDLCVTAGTDSTLRIWDVNVRNKQKEVIVHKSRLAGSAGRTRMTAVAWGSQIEGGSSLLVAAALDGSLVMWGGDGPYHRPSAEIRDAHVGNTWTSGLDISSDGRLVVTRGGDDTVKLWDTRKFKQPVNTVSHVSTSSQYPTSNIIFSPNSSSILTGSETGDLYILNPATLKPEVVTPVTPGSPLISVLWHEKLNQIMTGSANAETHVLFNPKTSTKGAVMVMSKQPKRRHLDDDPSFTTDMSQGISGDAIVNPGTRSEAVQGSTFSSRHPTIGLTASGKSRDPRRPHMPAVTPFSKNQPDEKHIKERIPLSSMREEDPREALLKYADKAEKDPMFTNAWKKTQPKTIYADASDDESSAPAKKKQRI</sequence>
<feature type="compositionally biased region" description="Low complexity" evidence="4">
    <location>
        <begin position="37"/>
        <end position="53"/>
    </location>
</feature>
<feature type="region of interest" description="Disordered" evidence="4">
    <location>
        <begin position="1"/>
        <end position="69"/>
    </location>
</feature>
<keyword evidence="2" id="KW-0677">Repeat</keyword>
<dbReference type="Gene3D" id="2.130.10.10">
    <property type="entry name" value="YVTN repeat-like/Quinoprotein amine dehydrogenase"/>
    <property type="match status" value="2"/>
</dbReference>
<evidence type="ECO:0000256" key="3">
    <source>
        <dbReference type="PROSITE-ProRule" id="PRU00221"/>
    </source>
</evidence>
<dbReference type="Pfam" id="PF00400">
    <property type="entry name" value="WD40"/>
    <property type="match status" value="3"/>
</dbReference>
<evidence type="ECO:0000256" key="2">
    <source>
        <dbReference type="ARBA" id="ARBA00022737"/>
    </source>
</evidence>
<dbReference type="InterPro" id="IPR051858">
    <property type="entry name" value="WD_repeat_GAD-1"/>
</dbReference>
<dbReference type="FunFam" id="2.130.10.10:FF:000868">
    <property type="entry name" value="WD repeat protein"/>
    <property type="match status" value="1"/>
</dbReference>
<feature type="compositionally biased region" description="Basic and acidic residues" evidence="4">
    <location>
        <begin position="503"/>
        <end position="524"/>
    </location>
</feature>
<dbReference type="InterPro" id="IPR015943">
    <property type="entry name" value="WD40/YVTN_repeat-like_dom_sf"/>
</dbReference>
<feature type="region of interest" description="Disordered" evidence="4">
    <location>
        <begin position="431"/>
        <end position="524"/>
    </location>
</feature>